<feature type="compositionally biased region" description="Polar residues" evidence="4">
    <location>
        <begin position="1"/>
        <end position="11"/>
    </location>
</feature>
<dbReference type="GO" id="GO:0016846">
    <property type="term" value="F:carbon-sulfur lyase activity"/>
    <property type="evidence" value="ECO:0007669"/>
    <property type="project" value="InterPro"/>
</dbReference>
<evidence type="ECO:0000256" key="3">
    <source>
        <dbReference type="ARBA" id="ARBA00022833"/>
    </source>
</evidence>
<feature type="region of interest" description="Disordered" evidence="4">
    <location>
        <begin position="1"/>
        <end position="26"/>
    </location>
</feature>
<dbReference type="OrthoDB" id="2993351at2759"/>
<comment type="similarity">
    <text evidence="1">Belongs to the Gfa family.</text>
</comment>
<keyword evidence="2" id="KW-0479">Metal-binding</keyword>
<dbReference type="InterPro" id="IPR006913">
    <property type="entry name" value="CENP-V/GFA"/>
</dbReference>
<dbReference type="PANTHER" id="PTHR28620">
    <property type="entry name" value="CENTROMERE PROTEIN V"/>
    <property type="match status" value="1"/>
</dbReference>
<dbReference type="PANTHER" id="PTHR28620:SF1">
    <property type="entry name" value="CENP-V_GFA DOMAIN-CONTAINING PROTEIN"/>
    <property type="match status" value="1"/>
</dbReference>
<accession>A0A3N4IL27</accession>
<evidence type="ECO:0000256" key="2">
    <source>
        <dbReference type="ARBA" id="ARBA00022723"/>
    </source>
</evidence>
<dbReference type="InterPro" id="IPR011057">
    <property type="entry name" value="Mss4-like_sf"/>
</dbReference>
<sequence length="187" mass="20736">MSNTESGSAQATPEPAKLPTAHGESHPGYPVPLTDESYKIPKSLVHGSCHCKAVTFTANVSLDPDMICRCNCASCVKNGKRSYLLLEKDFNLLTPSSIDDESVIHTYLYGRKAVKQQHCKICGVYLWGIGARPRWGNEIMLGLNVNTLDDIDWSDKKWRGGEGGFYLDGKGDFKQGARTEPFEFGFW</sequence>
<gene>
    <name evidence="6" type="ORF">BJ508DRAFT_411249</name>
</gene>
<name>A0A3N4IL27_ASCIM</name>
<dbReference type="Gene3D" id="2.170.150.70">
    <property type="match status" value="1"/>
</dbReference>
<dbReference type="STRING" id="1160509.A0A3N4IL27"/>
<evidence type="ECO:0000256" key="4">
    <source>
        <dbReference type="SAM" id="MobiDB-lite"/>
    </source>
</evidence>
<reference evidence="6 7" key="1">
    <citation type="journal article" date="2018" name="Nat. Ecol. Evol.">
        <title>Pezizomycetes genomes reveal the molecular basis of ectomycorrhizal truffle lifestyle.</title>
        <authorList>
            <person name="Murat C."/>
            <person name="Payen T."/>
            <person name="Noel B."/>
            <person name="Kuo A."/>
            <person name="Morin E."/>
            <person name="Chen J."/>
            <person name="Kohler A."/>
            <person name="Krizsan K."/>
            <person name="Balestrini R."/>
            <person name="Da Silva C."/>
            <person name="Montanini B."/>
            <person name="Hainaut M."/>
            <person name="Levati E."/>
            <person name="Barry K.W."/>
            <person name="Belfiori B."/>
            <person name="Cichocki N."/>
            <person name="Clum A."/>
            <person name="Dockter R.B."/>
            <person name="Fauchery L."/>
            <person name="Guy J."/>
            <person name="Iotti M."/>
            <person name="Le Tacon F."/>
            <person name="Lindquist E.A."/>
            <person name="Lipzen A."/>
            <person name="Malagnac F."/>
            <person name="Mello A."/>
            <person name="Molinier V."/>
            <person name="Miyauchi S."/>
            <person name="Poulain J."/>
            <person name="Riccioni C."/>
            <person name="Rubini A."/>
            <person name="Sitrit Y."/>
            <person name="Splivallo R."/>
            <person name="Traeger S."/>
            <person name="Wang M."/>
            <person name="Zifcakova L."/>
            <person name="Wipf D."/>
            <person name="Zambonelli A."/>
            <person name="Paolocci F."/>
            <person name="Nowrousian M."/>
            <person name="Ottonello S."/>
            <person name="Baldrian P."/>
            <person name="Spatafora J.W."/>
            <person name="Henrissat B."/>
            <person name="Nagy L.G."/>
            <person name="Aury J.M."/>
            <person name="Wincker P."/>
            <person name="Grigoriev I.V."/>
            <person name="Bonfante P."/>
            <person name="Martin F.M."/>
        </authorList>
    </citation>
    <scope>NUCLEOTIDE SEQUENCE [LARGE SCALE GENOMIC DNA]</scope>
    <source>
        <strain evidence="6 7">RN42</strain>
    </source>
</reference>
<protein>
    <recommendedName>
        <fullName evidence="5">CENP-V/GFA domain-containing protein</fullName>
    </recommendedName>
</protein>
<dbReference type="AlphaFoldDB" id="A0A3N4IL27"/>
<keyword evidence="7" id="KW-1185">Reference proteome</keyword>
<evidence type="ECO:0000313" key="6">
    <source>
        <dbReference type="EMBL" id="RPA86579.1"/>
    </source>
</evidence>
<dbReference type="GO" id="GO:0046872">
    <property type="term" value="F:metal ion binding"/>
    <property type="evidence" value="ECO:0007669"/>
    <property type="project" value="UniProtKB-KW"/>
</dbReference>
<feature type="domain" description="CENP-V/GFA" evidence="5">
    <location>
        <begin position="45"/>
        <end position="154"/>
    </location>
</feature>
<dbReference type="InterPro" id="IPR052355">
    <property type="entry name" value="CENP-V-like"/>
</dbReference>
<proteinExistence type="inferred from homology"/>
<evidence type="ECO:0000256" key="1">
    <source>
        <dbReference type="ARBA" id="ARBA00005495"/>
    </source>
</evidence>
<dbReference type="SUPFAM" id="SSF51316">
    <property type="entry name" value="Mss4-like"/>
    <property type="match status" value="1"/>
</dbReference>
<dbReference type="Pfam" id="PF04828">
    <property type="entry name" value="GFA"/>
    <property type="match status" value="1"/>
</dbReference>
<dbReference type="PROSITE" id="PS51891">
    <property type="entry name" value="CENP_V_GFA"/>
    <property type="match status" value="1"/>
</dbReference>
<dbReference type="EMBL" id="ML119649">
    <property type="protein sequence ID" value="RPA86579.1"/>
    <property type="molecule type" value="Genomic_DNA"/>
</dbReference>
<evidence type="ECO:0000259" key="5">
    <source>
        <dbReference type="PROSITE" id="PS51891"/>
    </source>
</evidence>
<evidence type="ECO:0000313" key="7">
    <source>
        <dbReference type="Proteomes" id="UP000275078"/>
    </source>
</evidence>
<dbReference type="Proteomes" id="UP000275078">
    <property type="component" value="Unassembled WGS sequence"/>
</dbReference>
<organism evidence="6 7">
    <name type="scientific">Ascobolus immersus RN42</name>
    <dbReference type="NCBI Taxonomy" id="1160509"/>
    <lineage>
        <taxon>Eukaryota</taxon>
        <taxon>Fungi</taxon>
        <taxon>Dikarya</taxon>
        <taxon>Ascomycota</taxon>
        <taxon>Pezizomycotina</taxon>
        <taxon>Pezizomycetes</taxon>
        <taxon>Pezizales</taxon>
        <taxon>Ascobolaceae</taxon>
        <taxon>Ascobolus</taxon>
    </lineage>
</organism>
<keyword evidence="3" id="KW-0862">Zinc</keyword>